<evidence type="ECO:0000313" key="3">
    <source>
        <dbReference type="Proteomes" id="UP000290289"/>
    </source>
</evidence>
<organism evidence="2 3">
    <name type="scientific">Malus domestica</name>
    <name type="common">Apple</name>
    <name type="synonym">Pyrus malus</name>
    <dbReference type="NCBI Taxonomy" id="3750"/>
    <lineage>
        <taxon>Eukaryota</taxon>
        <taxon>Viridiplantae</taxon>
        <taxon>Streptophyta</taxon>
        <taxon>Embryophyta</taxon>
        <taxon>Tracheophyta</taxon>
        <taxon>Spermatophyta</taxon>
        <taxon>Magnoliopsida</taxon>
        <taxon>eudicotyledons</taxon>
        <taxon>Gunneridae</taxon>
        <taxon>Pentapetalae</taxon>
        <taxon>rosids</taxon>
        <taxon>fabids</taxon>
        <taxon>Rosales</taxon>
        <taxon>Rosaceae</taxon>
        <taxon>Amygdaloideae</taxon>
        <taxon>Maleae</taxon>
        <taxon>Malus</taxon>
    </lineage>
</organism>
<dbReference type="EMBL" id="RDQH01000343">
    <property type="protein sequence ID" value="RXH69264.1"/>
    <property type="molecule type" value="Genomic_DNA"/>
</dbReference>
<accession>A0A498HG09</accession>
<dbReference type="InterPro" id="IPR053258">
    <property type="entry name" value="Ca-permeable_cation_channel"/>
</dbReference>
<feature type="transmembrane region" description="Helical" evidence="1">
    <location>
        <begin position="25"/>
        <end position="45"/>
    </location>
</feature>
<evidence type="ECO:0000256" key="1">
    <source>
        <dbReference type="SAM" id="Phobius"/>
    </source>
</evidence>
<comment type="caution">
    <text evidence="2">The sequence shown here is derived from an EMBL/GenBank/DDBJ whole genome shotgun (WGS) entry which is preliminary data.</text>
</comment>
<dbReference type="STRING" id="3750.A0A498HG09"/>
<keyword evidence="1" id="KW-0812">Transmembrane</keyword>
<keyword evidence="1" id="KW-1133">Transmembrane helix</keyword>
<name>A0A498HG09_MALDO</name>
<dbReference type="Proteomes" id="UP000290289">
    <property type="component" value="Chromosome 17"/>
</dbReference>
<protein>
    <submittedName>
        <fullName evidence="2">Uncharacterized protein</fullName>
    </submittedName>
</protein>
<proteinExistence type="predicted"/>
<sequence>MLGIFIQLKQGAKNESLFDTNYPTMVSLIVAIIAYGGSLIGFRGPNSCLAESIINKISLLFGTLVVVLEVVILVPVLGLIAGLLWVVWFVKVVRNDYAFEYLKTLYENAIALVVHTFGKLKDYLNMIIRHFATEPEEQIDELPQVTTV</sequence>
<keyword evidence="1" id="KW-0472">Membrane</keyword>
<evidence type="ECO:0000313" key="2">
    <source>
        <dbReference type="EMBL" id="RXH69264.1"/>
    </source>
</evidence>
<gene>
    <name evidence="2" type="ORF">DVH24_037048</name>
</gene>
<reference evidence="2 3" key="1">
    <citation type="submission" date="2018-10" db="EMBL/GenBank/DDBJ databases">
        <title>A high-quality apple genome assembly.</title>
        <authorList>
            <person name="Hu J."/>
        </authorList>
    </citation>
    <scope>NUCLEOTIDE SEQUENCE [LARGE SCALE GENOMIC DNA]</scope>
    <source>
        <strain evidence="3">cv. HFTH1</strain>
        <tissue evidence="2">Young leaf</tissue>
    </source>
</reference>
<keyword evidence="3" id="KW-1185">Reference proteome</keyword>
<dbReference type="PANTHER" id="PTHR34115:SF13">
    <property type="entry name" value="RPB1A"/>
    <property type="match status" value="1"/>
</dbReference>
<dbReference type="PANTHER" id="PTHR34115">
    <property type="entry name" value="PROTEIN, PUTATIVE-RELATED"/>
    <property type="match status" value="1"/>
</dbReference>
<dbReference type="AlphaFoldDB" id="A0A498HG09"/>
<feature type="transmembrane region" description="Helical" evidence="1">
    <location>
        <begin position="57"/>
        <end position="90"/>
    </location>
</feature>